<evidence type="ECO:0000256" key="1">
    <source>
        <dbReference type="ARBA" id="ARBA00022691"/>
    </source>
</evidence>
<name>A0A4R4ZWH1_9ACTN</name>
<dbReference type="CDD" id="cd01335">
    <property type="entry name" value="Radical_SAM"/>
    <property type="match status" value="1"/>
</dbReference>
<evidence type="ECO:0000256" key="3">
    <source>
        <dbReference type="ARBA" id="ARBA00023004"/>
    </source>
</evidence>
<dbReference type="SUPFAM" id="SSF102114">
    <property type="entry name" value="Radical SAM enzymes"/>
    <property type="match status" value="1"/>
</dbReference>
<evidence type="ECO:0000313" key="7">
    <source>
        <dbReference type="EMBL" id="TDD61512.1"/>
    </source>
</evidence>
<dbReference type="InterPro" id="IPR050377">
    <property type="entry name" value="Radical_SAM_PqqE_MftC-like"/>
</dbReference>
<dbReference type="InterPro" id="IPR013785">
    <property type="entry name" value="Aldolase_TIM"/>
</dbReference>
<dbReference type="PANTHER" id="PTHR11228:SF7">
    <property type="entry name" value="PQQA PEPTIDE CYCLASE"/>
    <property type="match status" value="1"/>
</dbReference>
<keyword evidence="3" id="KW-0408">Iron</keyword>
<feature type="compositionally biased region" description="Polar residues" evidence="5">
    <location>
        <begin position="21"/>
        <end position="35"/>
    </location>
</feature>
<keyword evidence="2" id="KW-0479">Metal-binding</keyword>
<evidence type="ECO:0000256" key="4">
    <source>
        <dbReference type="ARBA" id="ARBA00023014"/>
    </source>
</evidence>
<proteinExistence type="predicted"/>
<sequence length="346" mass="39044">MPSTRRSVWRPPIDRVRRQPRSPTTPHSAHCTSQRSRAHQFRSPATGIRCCTRHLEKPTMDNGSGVALPRYVELETSRRCNRTCGWCPNGEGSLRHDQELMDWDLFAKITGELGAMGYDGWLANHNYNEPLLNPRVFDELDHVGQVLPRAKPAIYTNGDVLREPMLTRLLAAGVQYLRVTRYPHRAETPASYESLRTWARRAGLAQWPWEERVVRQGLALVWQRGEVKVEVIGPNIIAAYNNRGGTVTQLPMLASPRIEACWMTATSASIDFRGRLKMCCCVYPDLDDHAGYVIGDLTEASFTELWTGDQMSGYRAAHARADWSLSPACRSCTQPLPETRRVSADA</sequence>
<reference evidence="7 8" key="1">
    <citation type="submission" date="2019-03" db="EMBL/GenBank/DDBJ databases">
        <title>Draft genome sequences of novel Actinobacteria.</title>
        <authorList>
            <person name="Sahin N."/>
            <person name="Ay H."/>
            <person name="Saygin H."/>
        </authorList>
    </citation>
    <scope>NUCLEOTIDE SEQUENCE [LARGE SCALE GENOMIC DNA]</scope>
    <source>
        <strain evidence="7 8">JCM 13523</strain>
    </source>
</reference>
<protein>
    <recommendedName>
        <fullName evidence="6">4Fe4S-binding SPASM domain-containing protein</fullName>
    </recommendedName>
</protein>
<dbReference type="GO" id="GO:0046872">
    <property type="term" value="F:metal ion binding"/>
    <property type="evidence" value="ECO:0007669"/>
    <property type="project" value="UniProtKB-KW"/>
</dbReference>
<dbReference type="GO" id="GO:0051536">
    <property type="term" value="F:iron-sulfur cluster binding"/>
    <property type="evidence" value="ECO:0007669"/>
    <property type="project" value="UniProtKB-KW"/>
</dbReference>
<dbReference type="CDD" id="cd21109">
    <property type="entry name" value="SPASM"/>
    <property type="match status" value="1"/>
</dbReference>
<dbReference type="OrthoDB" id="9782387at2"/>
<organism evidence="7 8">
    <name type="scientific">Kribbella antibiotica</name>
    <dbReference type="NCBI Taxonomy" id="190195"/>
    <lineage>
        <taxon>Bacteria</taxon>
        <taxon>Bacillati</taxon>
        <taxon>Actinomycetota</taxon>
        <taxon>Actinomycetes</taxon>
        <taxon>Propionibacteriales</taxon>
        <taxon>Kribbellaceae</taxon>
        <taxon>Kribbella</taxon>
    </lineage>
</organism>
<dbReference type="SFLD" id="SFLDS00029">
    <property type="entry name" value="Radical_SAM"/>
    <property type="match status" value="1"/>
</dbReference>
<dbReference type="InterPro" id="IPR058240">
    <property type="entry name" value="rSAM_sf"/>
</dbReference>
<feature type="region of interest" description="Disordered" evidence="5">
    <location>
        <begin position="1"/>
        <end position="39"/>
    </location>
</feature>
<dbReference type="InterPro" id="IPR023885">
    <property type="entry name" value="4Fe4S-binding_SPASM_dom"/>
</dbReference>
<evidence type="ECO:0000256" key="2">
    <source>
        <dbReference type="ARBA" id="ARBA00022723"/>
    </source>
</evidence>
<evidence type="ECO:0000256" key="5">
    <source>
        <dbReference type="SAM" id="MobiDB-lite"/>
    </source>
</evidence>
<accession>A0A4R4ZWH1</accession>
<keyword evidence="4" id="KW-0411">Iron-sulfur</keyword>
<dbReference type="Proteomes" id="UP000295124">
    <property type="component" value="Unassembled WGS sequence"/>
</dbReference>
<dbReference type="AlphaFoldDB" id="A0A4R4ZWH1"/>
<comment type="caution">
    <text evidence="7">The sequence shown here is derived from an EMBL/GenBank/DDBJ whole genome shotgun (WGS) entry which is preliminary data.</text>
</comment>
<keyword evidence="1" id="KW-0949">S-adenosyl-L-methionine</keyword>
<dbReference type="GO" id="GO:0003824">
    <property type="term" value="F:catalytic activity"/>
    <property type="evidence" value="ECO:0007669"/>
    <property type="project" value="InterPro"/>
</dbReference>
<dbReference type="EMBL" id="SMKX01000014">
    <property type="protein sequence ID" value="TDD61512.1"/>
    <property type="molecule type" value="Genomic_DNA"/>
</dbReference>
<evidence type="ECO:0000259" key="6">
    <source>
        <dbReference type="Pfam" id="PF13186"/>
    </source>
</evidence>
<gene>
    <name evidence="7" type="ORF">E1263_07370</name>
</gene>
<dbReference type="InterPro" id="IPR007197">
    <property type="entry name" value="rSAM"/>
</dbReference>
<dbReference type="PANTHER" id="PTHR11228">
    <property type="entry name" value="RADICAL SAM DOMAIN PROTEIN"/>
    <property type="match status" value="1"/>
</dbReference>
<keyword evidence="8" id="KW-1185">Reference proteome</keyword>
<dbReference type="Gene3D" id="3.20.20.70">
    <property type="entry name" value="Aldolase class I"/>
    <property type="match status" value="1"/>
</dbReference>
<feature type="domain" description="4Fe4S-binding SPASM" evidence="6">
    <location>
        <begin position="261"/>
        <end position="333"/>
    </location>
</feature>
<dbReference type="Pfam" id="PF13186">
    <property type="entry name" value="SPASM"/>
    <property type="match status" value="1"/>
</dbReference>
<evidence type="ECO:0000313" key="8">
    <source>
        <dbReference type="Proteomes" id="UP000295124"/>
    </source>
</evidence>